<dbReference type="GO" id="GO:0003676">
    <property type="term" value="F:nucleic acid binding"/>
    <property type="evidence" value="ECO:0007669"/>
    <property type="project" value="InterPro"/>
</dbReference>
<dbReference type="InterPro" id="IPR002052">
    <property type="entry name" value="DNA_methylase_N6_adenine_CS"/>
</dbReference>
<dbReference type="InterPro" id="IPR022882">
    <property type="entry name" value="tRNA_adenine-N6_MeTrfase"/>
</dbReference>
<keyword evidence="5 6" id="KW-0819">tRNA processing</keyword>
<evidence type="ECO:0000256" key="6">
    <source>
        <dbReference type="HAMAP-Rule" id="MF_01872"/>
    </source>
</evidence>
<dbReference type="PANTHER" id="PTHR47739">
    <property type="entry name" value="TRNA1(VAL) (ADENINE(37)-N6)-METHYLTRANSFERASE"/>
    <property type="match status" value="1"/>
</dbReference>
<evidence type="ECO:0000259" key="7">
    <source>
        <dbReference type="Pfam" id="PF05175"/>
    </source>
</evidence>
<name>A0A1T5N579_9BACT</name>
<dbReference type="Proteomes" id="UP000190166">
    <property type="component" value="Unassembled WGS sequence"/>
</dbReference>
<evidence type="ECO:0000256" key="1">
    <source>
        <dbReference type="ARBA" id="ARBA00022490"/>
    </source>
</evidence>
<evidence type="ECO:0000256" key="5">
    <source>
        <dbReference type="ARBA" id="ARBA00022694"/>
    </source>
</evidence>
<evidence type="ECO:0000313" key="9">
    <source>
        <dbReference type="Proteomes" id="UP000190166"/>
    </source>
</evidence>
<feature type="domain" description="Methyltransferase small" evidence="7">
    <location>
        <begin position="43"/>
        <end position="140"/>
    </location>
</feature>
<organism evidence="8 9">
    <name type="scientific">Chitinophaga ginsengisegetis</name>
    <dbReference type="NCBI Taxonomy" id="393003"/>
    <lineage>
        <taxon>Bacteria</taxon>
        <taxon>Pseudomonadati</taxon>
        <taxon>Bacteroidota</taxon>
        <taxon>Chitinophagia</taxon>
        <taxon>Chitinophagales</taxon>
        <taxon>Chitinophagaceae</taxon>
        <taxon>Chitinophaga</taxon>
    </lineage>
</organism>
<reference evidence="9" key="1">
    <citation type="submission" date="2017-02" db="EMBL/GenBank/DDBJ databases">
        <authorList>
            <person name="Varghese N."/>
            <person name="Submissions S."/>
        </authorList>
    </citation>
    <scope>NUCLEOTIDE SEQUENCE [LARGE SCALE GENOMIC DNA]</scope>
    <source>
        <strain evidence="9">DSM 18108</strain>
    </source>
</reference>
<evidence type="ECO:0000256" key="2">
    <source>
        <dbReference type="ARBA" id="ARBA00022603"/>
    </source>
</evidence>
<proteinExistence type="inferred from homology"/>
<dbReference type="InterPro" id="IPR020596">
    <property type="entry name" value="rRNA_Ade_Mease_Trfase_CS"/>
</dbReference>
<dbReference type="Pfam" id="PF05175">
    <property type="entry name" value="MTS"/>
    <property type="match status" value="1"/>
</dbReference>
<dbReference type="Gene3D" id="3.40.50.150">
    <property type="entry name" value="Vaccinia Virus protein VP39"/>
    <property type="match status" value="1"/>
</dbReference>
<dbReference type="AlphaFoldDB" id="A0A1T5N579"/>
<dbReference type="PROSITE" id="PS00092">
    <property type="entry name" value="N6_MTASE"/>
    <property type="match status" value="1"/>
</dbReference>
<dbReference type="SUPFAM" id="SSF53335">
    <property type="entry name" value="S-adenosyl-L-methionine-dependent methyltransferases"/>
    <property type="match status" value="1"/>
</dbReference>
<evidence type="ECO:0000313" key="8">
    <source>
        <dbReference type="EMBL" id="SKC95359.1"/>
    </source>
</evidence>
<dbReference type="GO" id="GO:0016430">
    <property type="term" value="F:tRNA (adenine-N6)-methyltransferase activity"/>
    <property type="evidence" value="ECO:0007669"/>
    <property type="project" value="UniProtKB-UniRule"/>
</dbReference>
<dbReference type="GO" id="GO:0000179">
    <property type="term" value="F:rRNA (adenine-N6,N6-)-dimethyltransferase activity"/>
    <property type="evidence" value="ECO:0007669"/>
    <property type="project" value="InterPro"/>
</dbReference>
<dbReference type="PROSITE" id="PS01131">
    <property type="entry name" value="RRNA_A_DIMETH"/>
    <property type="match status" value="1"/>
</dbReference>
<keyword evidence="2 6" id="KW-0489">Methyltransferase</keyword>
<dbReference type="CDD" id="cd02440">
    <property type="entry name" value="AdoMet_MTases"/>
    <property type="match status" value="1"/>
</dbReference>
<comment type="catalytic activity">
    <reaction evidence="6">
        <text>adenosine(37) in tRNA1(Val) + S-adenosyl-L-methionine = N(6)-methyladenosine(37) in tRNA1(Val) + S-adenosyl-L-homocysteine + H(+)</text>
        <dbReference type="Rhea" id="RHEA:43160"/>
        <dbReference type="Rhea" id="RHEA-COMP:10369"/>
        <dbReference type="Rhea" id="RHEA-COMP:10370"/>
        <dbReference type="ChEBI" id="CHEBI:15378"/>
        <dbReference type="ChEBI" id="CHEBI:57856"/>
        <dbReference type="ChEBI" id="CHEBI:59789"/>
        <dbReference type="ChEBI" id="CHEBI:74411"/>
        <dbReference type="ChEBI" id="CHEBI:74449"/>
        <dbReference type="EC" id="2.1.1.223"/>
    </reaction>
</comment>
<keyword evidence="1 6" id="KW-0963">Cytoplasm</keyword>
<dbReference type="EC" id="2.1.1.223" evidence="6"/>
<keyword evidence="9" id="KW-1185">Reference proteome</keyword>
<protein>
    <recommendedName>
        <fullName evidence="6">tRNA1(Val) (adenine(37)-N6)-methyltransferase</fullName>
        <ecNumber evidence="6">2.1.1.223</ecNumber>
    </recommendedName>
    <alternativeName>
        <fullName evidence="6">tRNA m6A37 methyltransferase</fullName>
    </alternativeName>
</protein>
<dbReference type="InterPro" id="IPR050210">
    <property type="entry name" value="tRNA_Adenine-N(6)_MTase"/>
</dbReference>
<dbReference type="GO" id="GO:0005737">
    <property type="term" value="C:cytoplasm"/>
    <property type="evidence" value="ECO:0007669"/>
    <property type="project" value="UniProtKB-SubCell"/>
</dbReference>
<dbReference type="EMBL" id="FUZZ01000001">
    <property type="protein sequence ID" value="SKC95359.1"/>
    <property type="molecule type" value="Genomic_DNA"/>
</dbReference>
<keyword evidence="3 6" id="KW-0808">Transferase</keyword>
<comment type="function">
    <text evidence="6">Specifically methylates the adenine in position 37 of tRNA(1)(Val) (anticodon cmo5UAC).</text>
</comment>
<dbReference type="PANTHER" id="PTHR47739:SF1">
    <property type="entry name" value="TRNA1(VAL) (ADENINE(37)-N6)-METHYLTRANSFERASE"/>
    <property type="match status" value="1"/>
</dbReference>
<dbReference type="STRING" id="393003.SAMN05660461_0358"/>
<comment type="subcellular location">
    <subcellularLocation>
        <location evidence="6">Cytoplasm</location>
    </subcellularLocation>
</comment>
<keyword evidence="4 6" id="KW-0949">S-adenosyl-L-methionine</keyword>
<dbReference type="RefSeq" id="WP_079467698.1">
    <property type="nucleotide sequence ID" value="NZ_FUZZ01000001.1"/>
</dbReference>
<evidence type="ECO:0000256" key="4">
    <source>
        <dbReference type="ARBA" id="ARBA00022691"/>
    </source>
</evidence>
<dbReference type="GO" id="GO:0008033">
    <property type="term" value="P:tRNA processing"/>
    <property type="evidence" value="ECO:0007669"/>
    <property type="project" value="UniProtKB-UniRule"/>
</dbReference>
<comment type="similarity">
    <text evidence="6">Belongs to the methyltransferase superfamily. tRNA (adenine-N(6)-)-methyltransferase family.</text>
</comment>
<sequence length="240" mass="26645">MANTFFKFKQFTVHQEHCAMKVCTDACIQGAFTAQYLADNEITAPAILDLGAGTGLLSLMLAQQVDAVITAVELDAGAAHQAIQNFDESPWAHRLTLTRQDIRKMDGAVKYDFIISNPPFYERALKSGQAAKDQAMHATNLSYGELLAAVDQQLAVSGELSVLLPYTAFEGFRVLALEAGLHLKQVLYIRQSVKHGFFRTVGIFSRKPVNTVISELSVYDAERVYTPGFVELLRPYYLYL</sequence>
<evidence type="ECO:0000256" key="3">
    <source>
        <dbReference type="ARBA" id="ARBA00022679"/>
    </source>
</evidence>
<dbReference type="InterPro" id="IPR029063">
    <property type="entry name" value="SAM-dependent_MTases_sf"/>
</dbReference>
<accession>A0A1T5N579</accession>
<dbReference type="HAMAP" id="MF_01872">
    <property type="entry name" value="tRNA_methyltr_YfiC"/>
    <property type="match status" value="1"/>
</dbReference>
<dbReference type="InterPro" id="IPR007848">
    <property type="entry name" value="Small_mtfrase_dom"/>
</dbReference>
<gene>
    <name evidence="8" type="ORF">SAMN05660461_0358</name>
</gene>